<dbReference type="EMBL" id="MT141730">
    <property type="protein sequence ID" value="QJA69714.1"/>
    <property type="molecule type" value="Genomic_DNA"/>
</dbReference>
<name>A0A6M3JI24_9ZZZZ</name>
<evidence type="ECO:0000313" key="1">
    <source>
        <dbReference type="EMBL" id="QJA69714.1"/>
    </source>
</evidence>
<proteinExistence type="predicted"/>
<dbReference type="AlphaFoldDB" id="A0A6M3JI24"/>
<sequence length="63" mass="6526">MANVDDTQFLSLVLVLNGDMDGAATTVTSAIIEAGCAAVGYTCAQGSVVKYPEAEVGYRLIKN</sequence>
<gene>
    <name evidence="1" type="ORF">MM415A04349_0005</name>
</gene>
<protein>
    <submittedName>
        <fullName evidence="1">Uncharacterized protein</fullName>
    </submittedName>
</protein>
<accession>A0A6M3JI24</accession>
<organism evidence="1">
    <name type="scientific">viral metagenome</name>
    <dbReference type="NCBI Taxonomy" id="1070528"/>
    <lineage>
        <taxon>unclassified sequences</taxon>
        <taxon>metagenomes</taxon>
        <taxon>organismal metagenomes</taxon>
    </lineage>
</organism>
<reference evidence="1" key="1">
    <citation type="submission" date="2020-03" db="EMBL/GenBank/DDBJ databases">
        <title>The deep terrestrial virosphere.</title>
        <authorList>
            <person name="Holmfeldt K."/>
            <person name="Nilsson E."/>
            <person name="Simone D."/>
            <person name="Lopez-Fernandez M."/>
            <person name="Wu X."/>
            <person name="de Brujin I."/>
            <person name="Lundin D."/>
            <person name="Andersson A."/>
            <person name="Bertilsson S."/>
            <person name="Dopson M."/>
        </authorList>
    </citation>
    <scope>NUCLEOTIDE SEQUENCE</scope>
    <source>
        <strain evidence="1">MM415A04349</strain>
    </source>
</reference>